<keyword evidence="1" id="KW-0233">DNA recombination</keyword>
<keyword evidence="1" id="KW-0234">DNA repair</keyword>
<dbReference type="GO" id="GO:0008270">
    <property type="term" value="F:zinc ion binding"/>
    <property type="evidence" value="ECO:0007669"/>
    <property type="project" value="UniProtKB-KW"/>
</dbReference>
<comment type="catalytic activity">
    <reaction evidence="1">
        <text>S-ubiquitinyl-[E2 ubiquitin-conjugating enzyme]-L-cysteine + [acceptor protein]-L-lysine = [E2 ubiquitin-conjugating enzyme]-L-cysteine + N(6)-ubiquitinyl-[acceptor protein]-L-lysine.</text>
        <dbReference type="EC" id="2.3.2.27"/>
    </reaction>
</comment>
<dbReference type="Gene3D" id="3.90.1150.220">
    <property type="match status" value="1"/>
</dbReference>
<name>A0A7S2U5Q5_9STRA</name>
<dbReference type="InterPro" id="IPR011513">
    <property type="entry name" value="Nse1"/>
</dbReference>
<dbReference type="EMBL" id="HBHQ01001853">
    <property type="protein sequence ID" value="CAD9809339.1"/>
    <property type="molecule type" value="Transcribed_RNA"/>
</dbReference>
<protein>
    <recommendedName>
        <fullName evidence="1">Non-structural maintenance of chromosomes element 1 homolog</fullName>
        <ecNumber evidence="1">2.3.2.27</ecNumber>
    </recommendedName>
</protein>
<dbReference type="PANTHER" id="PTHR20973:SF0">
    <property type="entry name" value="NON-STRUCTURAL MAINTENANCE OF CHROMOSOMES ELEMENT 1 HOMOLOG"/>
    <property type="match status" value="1"/>
</dbReference>
<comment type="similarity">
    <text evidence="1">Belongs to the NSE1 family.</text>
</comment>
<dbReference type="Pfam" id="PF07574">
    <property type="entry name" value="SMC_Nse1"/>
    <property type="match status" value="1"/>
</dbReference>
<dbReference type="AlphaFoldDB" id="A0A7S2U5Q5"/>
<keyword evidence="1" id="KW-0863">Zinc-finger</keyword>
<dbReference type="Gene3D" id="1.10.10.10">
    <property type="entry name" value="Winged helix-like DNA-binding domain superfamily/Winged helix DNA-binding domain"/>
    <property type="match status" value="1"/>
</dbReference>
<dbReference type="GO" id="GO:0005634">
    <property type="term" value="C:nucleus"/>
    <property type="evidence" value="ECO:0007669"/>
    <property type="project" value="UniProtKB-SubCell"/>
</dbReference>
<keyword evidence="1" id="KW-0539">Nucleus</keyword>
<dbReference type="InterPro" id="IPR036388">
    <property type="entry name" value="WH-like_DNA-bd_sf"/>
</dbReference>
<comment type="subunit">
    <text evidence="1">Component of the Smc5-Smc6 complex.</text>
</comment>
<dbReference type="GO" id="GO:0000724">
    <property type="term" value="P:double-strand break repair via homologous recombination"/>
    <property type="evidence" value="ECO:0007669"/>
    <property type="project" value="TreeGrafter"/>
</dbReference>
<evidence type="ECO:0000256" key="1">
    <source>
        <dbReference type="RuleBase" id="RU368018"/>
    </source>
</evidence>
<reference evidence="2" key="1">
    <citation type="submission" date="2021-01" db="EMBL/GenBank/DDBJ databases">
        <authorList>
            <person name="Corre E."/>
            <person name="Pelletier E."/>
            <person name="Niang G."/>
            <person name="Scheremetjew M."/>
            <person name="Finn R."/>
            <person name="Kale V."/>
            <person name="Holt S."/>
            <person name="Cochrane G."/>
            <person name="Meng A."/>
            <person name="Brown T."/>
            <person name="Cohen L."/>
        </authorList>
    </citation>
    <scope>NUCLEOTIDE SEQUENCE</scope>
    <source>
        <strain evidence="2">CCMP2084</strain>
    </source>
</reference>
<keyword evidence="1" id="KW-0479">Metal-binding</keyword>
<gene>
    <name evidence="2" type="ORF">ASEP1449_LOCUS1162</name>
</gene>
<proteinExistence type="inferred from homology"/>
<sequence length="219" mass="24617">MSSSSSSSVAIQPLSHGQKLFLQKLVAAHGWSDEEALQVYNQIKDNDGGGRQQQQSMDQCLATINASLKLAFGLEIRTISLYDPEQQKAIRHHAVVNADPKASFLPYKQAHELAFIRLLLEKIIAGMNDKSPLSRMDAVNLRTELTGDHANKLSIDLAEQVLDQLESEKWLTSEDDKTNQRRNKSHILIGPRTYMELTDLLTELGLERESMPQFIIHKA</sequence>
<dbReference type="EC" id="2.3.2.27" evidence="1"/>
<comment type="subcellular location">
    <subcellularLocation>
        <location evidence="1">Nucleus</location>
    </subcellularLocation>
</comment>
<keyword evidence="1" id="KW-0808">Transferase</keyword>
<dbReference type="GO" id="GO:0030915">
    <property type="term" value="C:Smc5-Smc6 complex"/>
    <property type="evidence" value="ECO:0007669"/>
    <property type="project" value="UniProtKB-UniRule"/>
</dbReference>
<keyword evidence="1" id="KW-0862">Zinc</keyword>
<dbReference type="GO" id="GO:0061630">
    <property type="term" value="F:ubiquitin protein ligase activity"/>
    <property type="evidence" value="ECO:0007669"/>
    <property type="project" value="UniProtKB-EC"/>
</dbReference>
<dbReference type="PANTHER" id="PTHR20973">
    <property type="entry name" value="NON-SMC ELEMENT 1-RELATED"/>
    <property type="match status" value="1"/>
</dbReference>
<evidence type="ECO:0000313" key="2">
    <source>
        <dbReference type="EMBL" id="CAD9809339.1"/>
    </source>
</evidence>
<accession>A0A7S2U5Q5</accession>
<keyword evidence="1" id="KW-0227">DNA damage</keyword>
<keyword evidence="1" id="KW-0833">Ubl conjugation pathway</keyword>
<organism evidence="2">
    <name type="scientific">Attheya septentrionalis</name>
    <dbReference type="NCBI Taxonomy" id="420275"/>
    <lineage>
        <taxon>Eukaryota</taxon>
        <taxon>Sar</taxon>
        <taxon>Stramenopiles</taxon>
        <taxon>Ochrophyta</taxon>
        <taxon>Bacillariophyta</taxon>
        <taxon>Coscinodiscophyceae</taxon>
        <taxon>Chaetocerotophycidae</taxon>
        <taxon>Chaetocerotales</taxon>
        <taxon>Attheyaceae</taxon>
        <taxon>Attheya</taxon>
    </lineage>
</organism>